<feature type="non-terminal residue" evidence="2">
    <location>
        <position position="1"/>
    </location>
</feature>
<dbReference type="PANTHER" id="PTHR14202:SF0">
    <property type="entry name" value="RNA-BINDING PROTEIN RO60"/>
    <property type="match status" value="1"/>
</dbReference>
<dbReference type="GO" id="GO:0003723">
    <property type="term" value="F:RNA binding"/>
    <property type="evidence" value="ECO:0007669"/>
    <property type="project" value="InterPro"/>
</dbReference>
<evidence type="ECO:0000313" key="2">
    <source>
        <dbReference type="EMBL" id="KKK70213.1"/>
    </source>
</evidence>
<gene>
    <name evidence="2" type="ORF">LCGC14_2926230</name>
</gene>
<dbReference type="Gene3D" id="3.40.50.410">
    <property type="entry name" value="von Willebrand factor, type A domain"/>
    <property type="match status" value="1"/>
</dbReference>
<dbReference type="InterPro" id="IPR056800">
    <property type="entry name" value="vWA_Ro60"/>
</dbReference>
<dbReference type="EMBL" id="LAZR01058290">
    <property type="protein sequence ID" value="KKK70213.1"/>
    <property type="molecule type" value="Genomic_DNA"/>
</dbReference>
<reference evidence="2" key="1">
    <citation type="journal article" date="2015" name="Nature">
        <title>Complex archaea that bridge the gap between prokaryotes and eukaryotes.</title>
        <authorList>
            <person name="Spang A."/>
            <person name="Saw J.H."/>
            <person name="Jorgensen S.L."/>
            <person name="Zaremba-Niedzwiedzka K."/>
            <person name="Martijn J."/>
            <person name="Lind A.E."/>
            <person name="van Eijk R."/>
            <person name="Schleper C."/>
            <person name="Guy L."/>
            <person name="Ettema T.J."/>
        </authorList>
    </citation>
    <scope>NUCLEOTIDE SEQUENCE</scope>
</reference>
<dbReference type="AlphaFoldDB" id="A0A0F8XMK1"/>
<sequence>KMGIPAKLIVCGMTSGGFTIADPNDAGMLDVVGFNTATPKLINDFSRGDI</sequence>
<accession>A0A0F8XMK1</accession>
<organism evidence="2">
    <name type="scientific">marine sediment metagenome</name>
    <dbReference type="NCBI Taxonomy" id="412755"/>
    <lineage>
        <taxon>unclassified sequences</taxon>
        <taxon>metagenomes</taxon>
        <taxon>ecological metagenomes</taxon>
    </lineage>
</organism>
<dbReference type="GO" id="GO:1990904">
    <property type="term" value="C:ribonucleoprotein complex"/>
    <property type="evidence" value="ECO:0007669"/>
    <property type="project" value="TreeGrafter"/>
</dbReference>
<dbReference type="Pfam" id="PF25045">
    <property type="entry name" value="vWA_Ro60"/>
    <property type="match status" value="1"/>
</dbReference>
<dbReference type="SUPFAM" id="SSF53300">
    <property type="entry name" value="vWA-like"/>
    <property type="match status" value="1"/>
</dbReference>
<dbReference type="InterPro" id="IPR036465">
    <property type="entry name" value="vWFA_dom_sf"/>
</dbReference>
<dbReference type="InterPro" id="IPR040322">
    <property type="entry name" value="TROVE2"/>
</dbReference>
<dbReference type="PANTHER" id="PTHR14202">
    <property type="entry name" value="60 KDA RIBONUCLEOPROTEIN SSA/RO"/>
    <property type="match status" value="1"/>
</dbReference>
<proteinExistence type="predicted"/>
<feature type="domain" description="RNA-binding protein RO60 vWA" evidence="1">
    <location>
        <begin position="1"/>
        <end position="45"/>
    </location>
</feature>
<name>A0A0F8XMK1_9ZZZZ</name>
<comment type="caution">
    <text evidence="2">The sequence shown here is derived from an EMBL/GenBank/DDBJ whole genome shotgun (WGS) entry which is preliminary data.</text>
</comment>
<protein>
    <recommendedName>
        <fullName evidence="1">RNA-binding protein RO60 vWA domain-containing protein</fullName>
    </recommendedName>
</protein>
<evidence type="ECO:0000259" key="1">
    <source>
        <dbReference type="Pfam" id="PF25045"/>
    </source>
</evidence>